<sequence>LPSQSSIFPSHFRDGRGAIYISSLSSLLHLLFTPLHKSGRTSELHIFFILSIFHLPLISLHTFDGGVAHTPPTLLLSSSHINRGASGRTLNFSALPVQILSFSRGRTAIF</sequence>
<reference evidence="3" key="1">
    <citation type="submission" date="2022-10" db="EMBL/GenBank/DDBJ databases">
        <title>Genome assembly of Pristionchus species.</title>
        <authorList>
            <person name="Yoshida K."/>
            <person name="Sommer R.J."/>
        </authorList>
    </citation>
    <scope>NUCLEOTIDE SEQUENCE [LARGE SCALE GENOMIC DNA]</scope>
    <source>
        <strain evidence="3">RS5460</strain>
    </source>
</reference>
<evidence type="ECO:0000256" key="1">
    <source>
        <dbReference type="SAM" id="Phobius"/>
    </source>
</evidence>
<feature type="transmembrane region" description="Helical" evidence="1">
    <location>
        <begin position="15"/>
        <end position="32"/>
    </location>
</feature>
<feature type="non-terminal residue" evidence="2">
    <location>
        <position position="1"/>
    </location>
</feature>
<evidence type="ECO:0000313" key="2">
    <source>
        <dbReference type="EMBL" id="GMR61249.1"/>
    </source>
</evidence>
<protein>
    <submittedName>
        <fullName evidence="2">Uncharacterized protein</fullName>
    </submittedName>
</protein>
<dbReference type="EMBL" id="BTRK01000006">
    <property type="protein sequence ID" value="GMR61249.1"/>
    <property type="molecule type" value="Genomic_DNA"/>
</dbReference>
<proteinExistence type="predicted"/>
<dbReference type="Proteomes" id="UP001328107">
    <property type="component" value="Unassembled WGS sequence"/>
</dbReference>
<keyword evidence="3" id="KW-1185">Reference proteome</keyword>
<feature type="transmembrane region" description="Helical" evidence="1">
    <location>
        <begin position="44"/>
        <end position="63"/>
    </location>
</feature>
<organism evidence="2 3">
    <name type="scientific">Pristionchus mayeri</name>
    <dbReference type="NCBI Taxonomy" id="1317129"/>
    <lineage>
        <taxon>Eukaryota</taxon>
        <taxon>Metazoa</taxon>
        <taxon>Ecdysozoa</taxon>
        <taxon>Nematoda</taxon>
        <taxon>Chromadorea</taxon>
        <taxon>Rhabditida</taxon>
        <taxon>Rhabditina</taxon>
        <taxon>Diplogasteromorpha</taxon>
        <taxon>Diplogasteroidea</taxon>
        <taxon>Neodiplogasteridae</taxon>
        <taxon>Pristionchus</taxon>
    </lineage>
</organism>
<comment type="caution">
    <text evidence="2">The sequence shown here is derived from an EMBL/GenBank/DDBJ whole genome shotgun (WGS) entry which is preliminary data.</text>
</comment>
<keyword evidence="1" id="KW-0812">Transmembrane</keyword>
<gene>
    <name evidence="2" type="ORF">PMAYCL1PPCAC_31444</name>
</gene>
<keyword evidence="1" id="KW-0472">Membrane</keyword>
<accession>A0AAN5DDS2</accession>
<dbReference type="AlphaFoldDB" id="A0AAN5DDS2"/>
<name>A0AAN5DDS2_9BILA</name>
<feature type="non-terminal residue" evidence="2">
    <location>
        <position position="110"/>
    </location>
</feature>
<keyword evidence="1" id="KW-1133">Transmembrane helix</keyword>
<evidence type="ECO:0000313" key="3">
    <source>
        <dbReference type="Proteomes" id="UP001328107"/>
    </source>
</evidence>